<evidence type="ECO:0000313" key="2">
    <source>
        <dbReference type="EMBL" id="ATU84072.1"/>
    </source>
</evidence>
<keyword evidence="1" id="KW-0472">Membrane</keyword>
<dbReference type="Proteomes" id="UP000267516">
    <property type="component" value="Segment"/>
</dbReference>
<feature type="transmembrane region" description="Helical" evidence="1">
    <location>
        <begin position="41"/>
        <end position="61"/>
    </location>
</feature>
<dbReference type="EMBL" id="MF768985">
    <property type="protein sequence ID" value="ATU84072.1"/>
    <property type="molecule type" value="Genomic_DNA"/>
</dbReference>
<keyword evidence="1" id="KW-0812">Transmembrane</keyword>
<reference evidence="2" key="1">
    <citation type="journal article" date="2018" name="Aquaculture">
        <title>Complete genome sequence of a white spot syndrome virus associated with a disease incursion in Australia.</title>
        <authorList>
            <person name="Oakey J."/>
            <person name="Smith C.S."/>
        </authorList>
    </citation>
    <scope>NUCLEOTIDE SEQUENCE [LARGE SCALE GENOMIC DNA]</scope>
    <source>
        <strain evidence="2">WSSV-AU</strain>
    </source>
</reference>
<evidence type="ECO:0000256" key="1">
    <source>
        <dbReference type="SAM" id="Phobius"/>
    </source>
</evidence>
<keyword evidence="1" id="KW-1133">Transmembrane helix</keyword>
<protein>
    <submittedName>
        <fullName evidence="2">ORF371</fullName>
    </submittedName>
</protein>
<organism evidence="2">
    <name type="scientific">White spot syndrome virus</name>
    <dbReference type="NCBI Taxonomy" id="342409"/>
    <lineage>
        <taxon>Viruses</taxon>
        <taxon>Viruses incertae sedis</taxon>
        <taxon>Naldaviricetes</taxon>
        <taxon>Nimaviridae</taxon>
        <taxon>Whispovirus</taxon>
    </lineage>
</organism>
<sequence>MSPCLTVFFNNSFMCLVMGCINNSDRLETPRLSTILSRMSINLSSLIVAPLDMLLLLAFGIQHQQV</sequence>
<proteinExistence type="predicted"/>
<name>A0A2D3I6T5_9VIRU</name>
<accession>A0A2D3I6T5</accession>